<comment type="caution">
    <text evidence="3">The sequence shown here is derived from an EMBL/GenBank/DDBJ whole genome shotgun (WGS) entry which is preliminary data.</text>
</comment>
<sequence length="141" mass="16152">MMISKRRVIHALSYEVILLVIIAIALSFIFEVPMEVTGVLGVAMAVTSVVWNMVFNHFFEQFERKRKLKRTIGVRILHAIGFEGGLMLATIPMVAYAMNMSLWQAILLDFGMTTCILVYTFIFQWCYDLIEERMGAKPVHS</sequence>
<evidence type="ECO:0000259" key="2">
    <source>
        <dbReference type="Pfam" id="PF05232"/>
    </source>
</evidence>
<proteinExistence type="predicted"/>
<dbReference type="EMBL" id="JAHWXT010000004">
    <property type="protein sequence ID" value="MCF0265573.1"/>
    <property type="molecule type" value="Genomic_DNA"/>
</dbReference>
<dbReference type="AlphaFoldDB" id="A0A8X8GMD3"/>
<evidence type="ECO:0000313" key="4">
    <source>
        <dbReference type="Proteomes" id="UP000887320"/>
    </source>
</evidence>
<dbReference type="InterPro" id="IPR007896">
    <property type="entry name" value="BTP_bacteria"/>
</dbReference>
<dbReference type="InterPro" id="IPR058208">
    <property type="entry name" value="PACE"/>
</dbReference>
<keyword evidence="1" id="KW-0812">Transmembrane</keyword>
<reference evidence="3" key="1">
    <citation type="submission" date="2021-07" db="EMBL/GenBank/DDBJ databases">
        <authorList>
            <person name="Fernandez M."/>
            <person name="Pereira P."/>
            <person name="Torres Tejerizo G.A."/>
            <person name="Gonzalez P."/>
            <person name="Agostini E."/>
        </authorList>
    </citation>
    <scope>NUCLEOTIDE SEQUENCE</scope>
    <source>
        <strain evidence="3">SFC 500-1A</strain>
    </source>
</reference>
<dbReference type="RefSeq" id="WP_234623712.1">
    <property type="nucleotide sequence ID" value="NZ_JAHWXT010000004.1"/>
</dbReference>
<keyword evidence="1" id="KW-1133">Transmembrane helix</keyword>
<name>A0A8X8GMD3_ACIGI</name>
<feature type="domain" description="Chlorhexidine efflux transporter" evidence="2">
    <location>
        <begin position="5"/>
        <end position="64"/>
    </location>
</feature>
<feature type="domain" description="Chlorhexidine efflux transporter" evidence="2">
    <location>
        <begin position="70"/>
        <end position="133"/>
    </location>
</feature>
<dbReference type="Pfam" id="PF05232">
    <property type="entry name" value="BTP"/>
    <property type="match status" value="2"/>
</dbReference>
<evidence type="ECO:0000313" key="3">
    <source>
        <dbReference type="EMBL" id="MCF0265573.1"/>
    </source>
</evidence>
<dbReference type="Proteomes" id="UP000887320">
    <property type="component" value="Unassembled WGS sequence"/>
</dbReference>
<gene>
    <name evidence="3" type="primary">aceI</name>
    <name evidence="3" type="ORF">KW868_14060</name>
</gene>
<evidence type="ECO:0000256" key="1">
    <source>
        <dbReference type="SAM" id="Phobius"/>
    </source>
</evidence>
<feature type="transmembrane region" description="Helical" evidence="1">
    <location>
        <begin position="102"/>
        <end position="127"/>
    </location>
</feature>
<organism evidence="3 4">
    <name type="scientific">Acinetobacter guillouiae</name>
    <name type="common">Acinetobacter genomosp. 11</name>
    <dbReference type="NCBI Taxonomy" id="106649"/>
    <lineage>
        <taxon>Bacteria</taxon>
        <taxon>Pseudomonadati</taxon>
        <taxon>Pseudomonadota</taxon>
        <taxon>Gammaproteobacteria</taxon>
        <taxon>Moraxellales</taxon>
        <taxon>Moraxellaceae</taxon>
        <taxon>Acinetobacter</taxon>
    </lineage>
</organism>
<dbReference type="NCBIfam" id="NF033663">
    <property type="entry name" value="AceI_fam_PACE"/>
    <property type="match status" value="1"/>
</dbReference>
<keyword evidence="1" id="KW-0472">Membrane</keyword>
<feature type="transmembrane region" description="Helical" evidence="1">
    <location>
        <begin position="76"/>
        <end position="96"/>
    </location>
</feature>
<dbReference type="NCBIfam" id="NF033664">
    <property type="entry name" value="PACE_transport"/>
    <property type="match status" value="1"/>
</dbReference>
<feature type="transmembrane region" description="Helical" evidence="1">
    <location>
        <begin position="12"/>
        <end position="30"/>
    </location>
</feature>
<feature type="transmembrane region" description="Helical" evidence="1">
    <location>
        <begin position="36"/>
        <end position="55"/>
    </location>
</feature>
<accession>A0A8X8GMD3</accession>
<protein>
    <submittedName>
        <fullName evidence="3">Chlorhexidine efflux PACE transporter AceI</fullName>
    </submittedName>
</protein>